<accession>A0A7S3Q219</accession>
<protein>
    <submittedName>
        <fullName evidence="1">Uncharacterized protein</fullName>
    </submittedName>
</protein>
<gene>
    <name evidence="1" type="ORF">CDEB00056_LOCUS7868</name>
</gene>
<proteinExistence type="predicted"/>
<dbReference type="AlphaFoldDB" id="A0A7S3Q219"/>
<reference evidence="1" key="1">
    <citation type="submission" date="2021-01" db="EMBL/GenBank/DDBJ databases">
        <authorList>
            <person name="Corre E."/>
            <person name="Pelletier E."/>
            <person name="Niang G."/>
            <person name="Scheremetjew M."/>
            <person name="Finn R."/>
            <person name="Kale V."/>
            <person name="Holt S."/>
            <person name="Cochrane G."/>
            <person name="Meng A."/>
            <person name="Brown T."/>
            <person name="Cohen L."/>
        </authorList>
    </citation>
    <scope>NUCLEOTIDE SEQUENCE</scope>
    <source>
        <strain evidence="1">MM31A-1</strain>
    </source>
</reference>
<organism evidence="1">
    <name type="scientific">Chaetoceros debilis</name>
    <dbReference type="NCBI Taxonomy" id="122233"/>
    <lineage>
        <taxon>Eukaryota</taxon>
        <taxon>Sar</taxon>
        <taxon>Stramenopiles</taxon>
        <taxon>Ochrophyta</taxon>
        <taxon>Bacillariophyta</taxon>
        <taxon>Coscinodiscophyceae</taxon>
        <taxon>Chaetocerotophycidae</taxon>
        <taxon>Chaetocerotales</taxon>
        <taxon>Chaetocerotaceae</taxon>
        <taxon>Chaetoceros</taxon>
    </lineage>
</organism>
<dbReference type="EMBL" id="HBIO01010158">
    <property type="protein sequence ID" value="CAE0463027.1"/>
    <property type="molecule type" value="Transcribed_RNA"/>
</dbReference>
<evidence type="ECO:0000313" key="1">
    <source>
        <dbReference type="EMBL" id="CAE0463027.1"/>
    </source>
</evidence>
<name>A0A7S3Q219_9STRA</name>
<sequence>MTTAKDQHQHIFMSMSMLISSNINMITCDLRMTSMMTMDDIAERGALMDDEEDPGCAVVWFHFFIGSIDQATIDELDLLLTSPGYTSLSLDFSNRSDFLFVSRLNKYFRYAGLMDGMVLSE</sequence>